<evidence type="ECO:0000313" key="2">
    <source>
        <dbReference type="Proteomes" id="UP000198804"/>
    </source>
</evidence>
<dbReference type="AlphaFoldDB" id="A0A1I4FMN3"/>
<proteinExistence type="predicted"/>
<reference evidence="2" key="1">
    <citation type="submission" date="2016-10" db="EMBL/GenBank/DDBJ databases">
        <authorList>
            <person name="Varghese N."/>
            <person name="Submissions S."/>
        </authorList>
    </citation>
    <scope>NUCLEOTIDE SEQUENCE [LARGE SCALE GENOMIC DNA]</scope>
    <source>
        <strain evidence="2">CGMCC 1.6474</strain>
    </source>
</reference>
<protein>
    <recommendedName>
        <fullName evidence="3">Tetratricopeptide repeat-containing protein</fullName>
    </recommendedName>
</protein>
<evidence type="ECO:0000313" key="1">
    <source>
        <dbReference type="EMBL" id="SFL18177.1"/>
    </source>
</evidence>
<dbReference type="EMBL" id="FOSV01000010">
    <property type="protein sequence ID" value="SFL18177.1"/>
    <property type="molecule type" value="Genomic_DNA"/>
</dbReference>
<organism evidence="1 2">
    <name type="scientific">Methylorubrum salsuginis</name>
    <dbReference type="NCBI Taxonomy" id="414703"/>
    <lineage>
        <taxon>Bacteria</taxon>
        <taxon>Pseudomonadati</taxon>
        <taxon>Pseudomonadota</taxon>
        <taxon>Alphaproteobacteria</taxon>
        <taxon>Hyphomicrobiales</taxon>
        <taxon>Methylobacteriaceae</taxon>
        <taxon>Methylorubrum</taxon>
    </lineage>
</organism>
<gene>
    <name evidence="1" type="ORF">SAMN04488125_11078</name>
</gene>
<name>A0A1I4FMN3_9HYPH</name>
<evidence type="ECO:0008006" key="3">
    <source>
        <dbReference type="Google" id="ProtNLM"/>
    </source>
</evidence>
<dbReference type="RefSeq" id="WP_091946825.1">
    <property type="nucleotide sequence ID" value="NZ_FOSV01000010.1"/>
</dbReference>
<sequence length="97" mass="10482">MLACDDALFGYDDDPAADAMIAAANALERRDIIEARVALGAAERWQSTAQIGFEALSLLDDGRPDEAARRIDLFLHPKWPSAAACAEAYEQAMGVRS</sequence>
<dbReference type="Proteomes" id="UP000198804">
    <property type="component" value="Unassembled WGS sequence"/>
</dbReference>
<dbReference type="STRING" id="414703.SAMN04488125_11078"/>
<accession>A0A1I4FMN3</accession>
<keyword evidence="2" id="KW-1185">Reference proteome</keyword>